<feature type="compositionally biased region" description="Gly residues" evidence="1">
    <location>
        <begin position="39"/>
        <end position="56"/>
    </location>
</feature>
<feature type="compositionally biased region" description="Gly residues" evidence="1">
    <location>
        <begin position="106"/>
        <end position="116"/>
    </location>
</feature>
<reference evidence="2" key="1">
    <citation type="submission" date="2020-02" db="EMBL/GenBank/DDBJ databases">
        <authorList>
            <person name="Meier V. D."/>
        </authorList>
    </citation>
    <scope>NUCLEOTIDE SEQUENCE</scope>
    <source>
        <strain evidence="2">AVDCRST_MAG73</strain>
    </source>
</reference>
<feature type="non-terminal residue" evidence="2">
    <location>
        <position position="170"/>
    </location>
</feature>
<gene>
    <name evidence="2" type="ORF">AVDCRST_MAG73-3182</name>
</gene>
<organism evidence="2">
    <name type="scientific">uncultured Thermomicrobiales bacterium</name>
    <dbReference type="NCBI Taxonomy" id="1645740"/>
    <lineage>
        <taxon>Bacteria</taxon>
        <taxon>Pseudomonadati</taxon>
        <taxon>Thermomicrobiota</taxon>
        <taxon>Thermomicrobia</taxon>
        <taxon>Thermomicrobiales</taxon>
        <taxon>environmental samples</taxon>
    </lineage>
</organism>
<protein>
    <submittedName>
        <fullName evidence="2">Uncharacterized protein</fullName>
    </submittedName>
</protein>
<feature type="compositionally biased region" description="Gly residues" evidence="1">
    <location>
        <begin position="141"/>
        <end position="170"/>
    </location>
</feature>
<proteinExistence type="predicted"/>
<sequence>GAGAGVGRGPGGRGLGRNRGGRTGRPARDADALGRRDAGGVGLRAAGGGARAGAGTGAIHDPAGNAATGAHAPGDAGGVPRIRDAALHGGRRRGAADAGGDWDGNAGRGRGGGGRGGGRDPGRGLVRRAGGGRPFRPQRGTGAGGDLGLVAVDGGGTAGQRGGGRDAGAV</sequence>
<evidence type="ECO:0000313" key="2">
    <source>
        <dbReference type="EMBL" id="CAA9554657.1"/>
    </source>
</evidence>
<accession>A0A6J4ULX4</accession>
<feature type="compositionally biased region" description="Gly residues" evidence="1">
    <location>
        <begin position="1"/>
        <end position="23"/>
    </location>
</feature>
<name>A0A6J4ULX4_9BACT</name>
<dbReference type="EMBL" id="CADCWE010000210">
    <property type="protein sequence ID" value="CAA9554657.1"/>
    <property type="molecule type" value="Genomic_DNA"/>
</dbReference>
<evidence type="ECO:0000256" key="1">
    <source>
        <dbReference type="SAM" id="MobiDB-lite"/>
    </source>
</evidence>
<dbReference type="AlphaFoldDB" id="A0A6J4ULX4"/>
<feature type="non-terminal residue" evidence="2">
    <location>
        <position position="1"/>
    </location>
</feature>
<feature type="compositionally biased region" description="Basic and acidic residues" evidence="1">
    <location>
        <begin position="26"/>
        <end position="38"/>
    </location>
</feature>
<feature type="compositionally biased region" description="Low complexity" evidence="1">
    <location>
        <begin position="96"/>
        <end position="105"/>
    </location>
</feature>
<feature type="region of interest" description="Disordered" evidence="1">
    <location>
        <begin position="1"/>
        <end position="170"/>
    </location>
</feature>